<name>A0A1M5YQP8_9GAMM</name>
<dbReference type="InterPro" id="IPR021241">
    <property type="entry name" value="CsiV"/>
</dbReference>
<dbReference type="STRING" id="299255.SAMN02745129_4299"/>
<gene>
    <name evidence="2" type="ORF">SAMN02745129_4299</name>
</gene>
<evidence type="ECO:0000256" key="1">
    <source>
        <dbReference type="SAM" id="SignalP"/>
    </source>
</evidence>
<feature type="signal peptide" evidence="1">
    <location>
        <begin position="1"/>
        <end position="21"/>
    </location>
</feature>
<reference evidence="2 3" key="1">
    <citation type="submission" date="2016-11" db="EMBL/GenBank/DDBJ databases">
        <authorList>
            <person name="Jaros S."/>
            <person name="Januszkiewicz K."/>
            <person name="Wedrychowicz H."/>
        </authorList>
    </citation>
    <scope>NUCLEOTIDE SEQUENCE [LARGE SCALE GENOMIC DNA]</scope>
    <source>
        <strain evidence="2 3">DSM 16917</strain>
    </source>
</reference>
<dbReference type="RefSeq" id="WP_067660330.1">
    <property type="nucleotide sequence ID" value="NZ_FQXG01000008.1"/>
</dbReference>
<dbReference type="EMBL" id="FQXG01000008">
    <property type="protein sequence ID" value="SHI14291.1"/>
    <property type="molecule type" value="Genomic_DNA"/>
</dbReference>
<organism evidence="2 3">
    <name type="scientific">Ferrimonas marina</name>
    <dbReference type="NCBI Taxonomy" id="299255"/>
    <lineage>
        <taxon>Bacteria</taxon>
        <taxon>Pseudomonadati</taxon>
        <taxon>Pseudomonadota</taxon>
        <taxon>Gammaproteobacteria</taxon>
        <taxon>Alteromonadales</taxon>
        <taxon>Ferrimonadaceae</taxon>
        <taxon>Ferrimonas</taxon>
    </lineage>
</organism>
<sequence length="323" mass="36687">MNALIRTTLAALTALAMPVQAEDPTWFEVELLVFSRADASSEHWSDDNQPAAPTAGLDLLGPTWLPDVSQLELALNRCSTEEWLLDAAGCEAREQPPTPNWPTQLPIQAYAEELGDALEGEAYLLPRSMLEFEGAAQQLSRQGKTLLLHTGWQMPVYGRRAAQPFELYAGRNYGDRYGRDGHLLTEQEENLYRLPLFSNLLPEGESQDPVWQLDGWLRIYLDHFLFIESRLDLRVEGERQVATEEQTEQVLFDALPTEPDADSEALAPTIEPYLYTISLDQSRRVRSREIHYFDHPQLGLVVQIRRMEQPQPPSEESETALSR</sequence>
<protein>
    <submittedName>
        <fullName evidence="2">Peptidoglycan-binding protein, CsiV</fullName>
    </submittedName>
</protein>
<keyword evidence="1" id="KW-0732">Signal</keyword>
<keyword evidence="3" id="KW-1185">Reference proteome</keyword>
<dbReference type="AlphaFoldDB" id="A0A1M5YQP8"/>
<accession>A0A1M5YQP8</accession>
<evidence type="ECO:0000313" key="3">
    <source>
        <dbReference type="Proteomes" id="UP000184268"/>
    </source>
</evidence>
<evidence type="ECO:0000313" key="2">
    <source>
        <dbReference type="EMBL" id="SHI14291.1"/>
    </source>
</evidence>
<dbReference type="Pfam" id="PF10972">
    <property type="entry name" value="CsiV"/>
    <property type="match status" value="1"/>
</dbReference>
<dbReference type="Proteomes" id="UP000184268">
    <property type="component" value="Unassembled WGS sequence"/>
</dbReference>
<proteinExistence type="predicted"/>
<feature type="chain" id="PRO_5009915330" evidence="1">
    <location>
        <begin position="22"/>
        <end position="323"/>
    </location>
</feature>
<dbReference type="OrthoDB" id="5566524at2"/>